<comment type="similarity">
    <text evidence="4">Belongs to the inositol monophosphatase superfamily. CysQ family.</text>
</comment>
<dbReference type="GO" id="GO:0008441">
    <property type="term" value="F:3'(2'),5'-bisphosphate nucleotidase activity"/>
    <property type="evidence" value="ECO:0007669"/>
    <property type="project" value="UniProtKB-UniRule"/>
</dbReference>
<gene>
    <name evidence="4" type="primary">cysQ</name>
    <name evidence="6" type="ORF">SAMN05878437_1685</name>
</gene>
<evidence type="ECO:0000313" key="7">
    <source>
        <dbReference type="Proteomes" id="UP000190911"/>
    </source>
</evidence>
<feature type="binding site" evidence="4">
    <location>
        <position position="216"/>
    </location>
    <ligand>
        <name>Mg(2+)</name>
        <dbReference type="ChEBI" id="CHEBI:18420"/>
        <label>2</label>
    </ligand>
</feature>
<feature type="binding site" evidence="5">
    <location>
        <position position="90"/>
    </location>
    <ligand>
        <name>Mg(2+)</name>
        <dbReference type="ChEBI" id="CHEBI:18420"/>
        <label>2</label>
    </ligand>
</feature>
<evidence type="ECO:0000256" key="5">
    <source>
        <dbReference type="PIRSR" id="PIRSR600760-2"/>
    </source>
</evidence>
<evidence type="ECO:0000256" key="4">
    <source>
        <dbReference type="HAMAP-Rule" id="MF_02095"/>
    </source>
</evidence>
<dbReference type="PANTHER" id="PTHR43028:SF5">
    <property type="entry name" value="3'(2'),5'-BISPHOSPHATE NUCLEOTIDASE 1"/>
    <property type="match status" value="1"/>
</dbReference>
<feature type="binding site" evidence="5">
    <location>
        <position position="91"/>
    </location>
    <ligand>
        <name>Mg(2+)</name>
        <dbReference type="ChEBI" id="CHEBI:18420"/>
        <label>1</label>
        <note>catalytic</note>
    </ligand>
</feature>
<dbReference type="InterPro" id="IPR050725">
    <property type="entry name" value="CysQ/Inositol_MonoPase"/>
</dbReference>
<dbReference type="GO" id="GO:0000287">
    <property type="term" value="F:magnesium ion binding"/>
    <property type="evidence" value="ECO:0007669"/>
    <property type="project" value="UniProtKB-UniRule"/>
</dbReference>
<keyword evidence="7" id="KW-1185">Reference proteome</keyword>
<evidence type="ECO:0000256" key="1">
    <source>
        <dbReference type="ARBA" id="ARBA00001625"/>
    </source>
</evidence>
<dbReference type="STRING" id="29571.SAMN05878437_1685"/>
<dbReference type="CDD" id="cd01638">
    <property type="entry name" value="CysQ"/>
    <property type="match status" value="1"/>
</dbReference>
<dbReference type="OrthoDB" id="9785695at2"/>
<dbReference type="GO" id="GO:0000103">
    <property type="term" value="P:sulfate assimilation"/>
    <property type="evidence" value="ECO:0007669"/>
    <property type="project" value="TreeGrafter"/>
</dbReference>
<dbReference type="InParanoid" id="A0A1M7GRS7"/>
<dbReference type="InterPro" id="IPR020583">
    <property type="entry name" value="Inositol_monoP_metal-BS"/>
</dbReference>
<dbReference type="SUPFAM" id="SSF56655">
    <property type="entry name" value="Carbohydrate phosphatase"/>
    <property type="match status" value="1"/>
</dbReference>
<dbReference type="FunCoup" id="A0A1M7GRS7">
    <property type="interactions" value="199"/>
</dbReference>
<keyword evidence="2 4" id="KW-0479">Metal-binding</keyword>
<dbReference type="EMBL" id="LT670847">
    <property type="protein sequence ID" value="SHM18901.1"/>
    <property type="molecule type" value="Genomic_DNA"/>
</dbReference>
<comment type="subcellular location">
    <subcellularLocation>
        <location evidence="4">Cell inner membrane</location>
        <topology evidence="4">Peripheral membrane protein</topology>
        <orientation evidence="4">Cytoplasmic side</orientation>
    </subcellularLocation>
</comment>
<protein>
    <recommendedName>
        <fullName evidence="4">3'(2'),5'-bisphosphate nucleotidase CysQ</fullName>
        <ecNumber evidence="4">3.1.3.7</ecNumber>
    </recommendedName>
    <alternativeName>
        <fullName evidence="4">3'(2'),5-bisphosphonucleoside 3'(2')-phosphohydrolase</fullName>
    </alternativeName>
    <alternativeName>
        <fullName evidence="4">3'-phosphoadenosine 5'-phosphate phosphatase</fullName>
        <shortName evidence="4">PAP phosphatase</shortName>
    </alternativeName>
</protein>
<keyword evidence="3 4" id="KW-0460">Magnesium</keyword>
<feature type="binding site" evidence="4">
    <location>
        <position position="90"/>
    </location>
    <ligand>
        <name>Mg(2+)</name>
        <dbReference type="ChEBI" id="CHEBI:18420"/>
        <label>1</label>
    </ligand>
</feature>
<keyword evidence="4" id="KW-0378">Hydrolase</keyword>
<feature type="binding site" evidence="4">
    <location>
        <position position="216"/>
    </location>
    <ligand>
        <name>substrate</name>
    </ligand>
</feature>
<name>A0A1M7GRS7_9GAMM</name>
<dbReference type="GO" id="GO:0005886">
    <property type="term" value="C:plasma membrane"/>
    <property type="evidence" value="ECO:0007669"/>
    <property type="project" value="UniProtKB-SubCell"/>
</dbReference>
<dbReference type="HAMAP" id="MF_02095">
    <property type="entry name" value="CysQ"/>
    <property type="match status" value="1"/>
</dbReference>
<comment type="catalytic activity">
    <reaction evidence="1 4">
        <text>adenosine 3',5'-bisphosphate + H2O = AMP + phosphate</text>
        <dbReference type="Rhea" id="RHEA:10040"/>
        <dbReference type="ChEBI" id="CHEBI:15377"/>
        <dbReference type="ChEBI" id="CHEBI:43474"/>
        <dbReference type="ChEBI" id="CHEBI:58343"/>
        <dbReference type="ChEBI" id="CHEBI:456215"/>
        <dbReference type="EC" id="3.1.3.7"/>
    </reaction>
</comment>
<sequence>MTWIDQTLLSAVTRIARDAGEAIMDVYARGFSVTEKADHSPLTEADLAAHRVIVAGLAALPEAIPILSEEDAGSFSRPDAQARYWLVDPLDGTKEFIKRNDEFTVNIALIERGRPVLGVVLVPVTGVAYVAAAGLGAHKIHADGKCVAISVAGRPAAGATWRVMGSRSHAGVALAGWLETLGAHELTPVGSSLKSCLIAEGRADVYPRLGPTSLWDTGAAQAVLEQAGGRVVDLAGESLDYADPAQTLNPSFVAWGF</sequence>
<feature type="binding site" evidence="4">
    <location>
        <position position="88"/>
    </location>
    <ligand>
        <name>Mg(2+)</name>
        <dbReference type="ChEBI" id="CHEBI:18420"/>
        <label>2</label>
    </ligand>
</feature>
<dbReference type="Proteomes" id="UP000190911">
    <property type="component" value="Chromosome I"/>
</dbReference>
<dbReference type="InterPro" id="IPR006240">
    <property type="entry name" value="CysQ"/>
</dbReference>
<comment type="function">
    <text evidence="4">Converts adenosine-3',5'-bisphosphate (PAP) to AMP.</text>
</comment>
<evidence type="ECO:0000313" key="6">
    <source>
        <dbReference type="EMBL" id="SHM18901.1"/>
    </source>
</evidence>
<feature type="binding site" evidence="4">
    <location>
        <position position="69"/>
    </location>
    <ligand>
        <name>substrate</name>
    </ligand>
</feature>
<dbReference type="AlphaFoldDB" id="A0A1M7GRS7"/>
<reference evidence="6 7" key="1">
    <citation type="submission" date="2016-11" db="EMBL/GenBank/DDBJ databases">
        <authorList>
            <person name="Jaros S."/>
            <person name="Januszkiewicz K."/>
            <person name="Wedrychowicz H."/>
        </authorList>
    </citation>
    <scope>NUCLEOTIDE SEQUENCE [LARGE SCALE GENOMIC DNA]</scope>
    <source>
        <strain evidence="6 7">ACAM 12</strain>
    </source>
</reference>
<feature type="binding site" evidence="4">
    <location>
        <position position="91"/>
    </location>
    <ligand>
        <name>Mg(2+)</name>
        <dbReference type="ChEBI" id="CHEBI:18420"/>
        <label>2</label>
    </ligand>
</feature>
<accession>A0A1M7GRS7</accession>
<feature type="binding site" evidence="4">
    <location>
        <position position="88"/>
    </location>
    <ligand>
        <name>Mg(2+)</name>
        <dbReference type="ChEBI" id="CHEBI:18420"/>
        <label>1</label>
    </ligand>
</feature>
<dbReference type="PANTHER" id="PTHR43028">
    <property type="entry name" value="3'(2'),5'-BISPHOSPHATE NUCLEOTIDASE 1"/>
    <property type="match status" value="1"/>
</dbReference>
<keyword evidence="4" id="KW-0472">Membrane</keyword>
<feature type="binding site" evidence="4">
    <location>
        <begin position="90"/>
        <end position="93"/>
    </location>
    <ligand>
        <name>substrate</name>
    </ligand>
</feature>
<dbReference type="EC" id="3.1.3.7" evidence="4"/>
<comment type="cofactor">
    <cofactor evidence="4 5">
        <name>Mg(2+)</name>
        <dbReference type="ChEBI" id="CHEBI:18420"/>
    </cofactor>
</comment>
<feature type="binding site" evidence="5">
    <location>
        <position position="69"/>
    </location>
    <ligand>
        <name>Mg(2+)</name>
        <dbReference type="ChEBI" id="CHEBI:18420"/>
        <label>1</label>
        <note>catalytic</note>
    </ligand>
</feature>
<keyword evidence="4" id="KW-1003">Cell membrane</keyword>
<proteinExistence type="inferred from homology"/>
<dbReference type="Gene3D" id="3.30.540.10">
    <property type="entry name" value="Fructose-1,6-Bisphosphatase, subunit A, domain 1"/>
    <property type="match status" value="1"/>
</dbReference>
<organism evidence="6 7">
    <name type="scientific">Vreelandella subglaciescola</name>
    <dbReference type="NCBI Taxonomy" id="29571"/>
    <lineage>
        <taxon>Bacteria</taxon>
        <taxon>Pseudomonadati</taxon>
        <taxon>Pseudomonadota</taxon>
        <taxon>Gammaproteobacteria</taxon>
        <taxon>Oceanospirillales</taxon>
        <taxon>Halomonadaceae</taxon>
        <taxon>Vreelandella</taxon>
    </lineage>
</organism>
<dbReference type="RefSeq" id="WP_079552844.1">
    <property type="nucleotide sequence ID" value="NZ_LT670847.1"/>
</dbReference>
<dbReference type="PRINTS" id="PR00377">
    <property type="entry name" value="IMPHPHTASES"/>
</dbReference>
<dbReference type="Pfam" id="PF00459">
    <property type="entry name" value="Inositol_P"/>
    <property type="match status" value="1"/>
</dbReference>
<dbReference type="InterPro" id="IPR000760">
    <property type="entry name" value="Inositol_monophosphatase-like"/>
</dbReference>
<feature type="binding site" evidence="4">
    <location>
        <position position="69"/>
    </location>
    <ligand>
        <name>Mg(2+)</name>
        <dbReference type="ChEBI" id="CHEBI:18420"/>
        <label>1</label>
    </ligand>
</feature>
<dbReference type="Gene3D" id="3.40.190.80">
    <property type="match status" value="1"/>
</dbReference>
<dbReference type="GO" id="GO:0050427">
    <property type="term" value="P:3'-phosphoadenosine 5'-phosphosulfate metabolic process"/>
    <property type="evidence" value="ECO:0007669"/>
    <property type="project" value="TreeGrafter"/>
</dbReference>
<evidence type="ECO:0000256" key="3">
    <source>
        <dbReference type="ARBA" id="ARBA00022842"/>
    </source>
</evidence>
<dbReference type="PROSITE" id="PS00629">
    <property type="entry name" value="IMP_1"/>
    <property type="match status" value="1"/>
</dbReference>
<feature type="binding site" evidence="5">
    <location>
        <position position="216"/>
    </location>
    <ligand>
        <name>Mg(2+)</name>
        <dbReference type="ChEBI" id="CHEBI:18420"/>
        <label>1</label>
        <note>catalytic</note>
    </ligand>
</feature>
<evidence type="ECO:0000256" key="2">
    <source>
        <dbReference type="ARBA" id="ARBA00022723"/>
    </source>
</evidence>
<dbReference type="NCBIfam" id="TIGR01331">
    <property type="entry name" value="bisphos_cysQ"/>
    <property type="match status" value="1"/>
</dbReference>
<keyword evidence="4" id="KW-0997">Cell inner membrane</keyword>
<feature type="binding site" evidence="5">
    <location>
        <position position="88"/>
    </location>
    <ligand>
        <name>Mg(2+)</name>
        <dbReference type="ChEBI" id="CHEBI:18420"/>
        <label>1</label>
        <note>catalytic</note>
    </ligand>
</feature>